<dbReference type="InterPro" id="IPR050700">
    <property type="entry name" value="YIM1/Zinc_Alcohol_DH_Fams"/>
</dbReference>
<feature type="domain" description="Enoyl reductase (ER)" evidence="1">
    <location>
        <begin position="23"/>
        <end position="310"/>
    </location>
</feature>
<dbReference type="InterPro" id="IPR036291">
    <property type="entry name" value="NAD(P)-bd_dom_sf"/>
</dbReference>
<dbReference type="PANTHER" id="PTHR11695">
    <property type="entry name" value="ALCOHOL DEHYDROGENASE RELATED"/>
    <property type="match status" value="1"/>
</dbReference>
<dbReference type="CDD" id="cd08267">
    <property type="entry name" value="MDR1"/>
    <property type="match status" value="1"/>
</dbReference>
<accession>A0A7S3NQ97</accession>
<dbReference type="InterPro" id="IPR020843">
    <property type="entry name" value="ER"/>
</dbReference>
<gene>
    <name evidence="2" type="ORF">ALAG00032_LOCUS13055</name>
</gene>
<dbReference type="AlphaFoldDB" id="A0A7S3NQ97"/>
<sequence length="353" mass="38715">MMRGIIRKKYGWPPEDGVLEFRTDLDRPKLENFQEAREQGMCLIKVVSTAMSPVDYRLVEGWLKSVITETIPGAGLGKEFSGVVVETSSDQFEIGDEVFGELEGDISGTFQEFCCATEQSLAPKPAQMSHNDAAALPVAAIAFRAVRDYAHCIENKRVLILGGSAATGSVIIQLCRHHFGANYIAATSSNIDHCHTLGCDTVYNYKAGTMWYNEDTDFDLIIDCVGMDSWDQARNYAPLKTQFITLVPASDGPFYLTTALSMMTSLAARSAVHMLGGHCAYSVILLSDPDPAALVQVAQFVLDGKLKPIIDSIYDFTLDNVADMLKRQKAKLVKGRQICTIHTEAQGLEGVVR</sequence>
<dbReference type="PANTHER" id="PTHR11695:SF648">
    <property type="entry name" value="ZINC-BINDING OXIDOREDUCTASE"/>
    <property type="match status" value="1"/>
</dbReference>
<dbReference type="EMBL" id="HBIJ01019921">
    <property type="protein sequence ID" value="CAE0372272.1"/>
    <property type="molecule type" value="Transcribed_RNA"/>
</dbReference>
<dbReference type="Gene3D" id="3.40.50.720">
    <property type="entry name" value="NAD(P)-binding Rossmann-like Domain"/>
    <property type="match status" value="1"/>
</dbReference>
<evidence type="ECO:0000259" key="1">
    <source>
        <dbReference type="SMART" id="SM00829"/>
    </source>
</evidence>
<protein>
    <recommendedName>
        <fullName evidence="1">Enoyl reductase (ER) domain-containing protein</fullName>
    </recommendedName>
</protein>
<dbReference type="SUPFAM" id="SSF50129">
    <property type="entry name" value="GroES-like"/>
    <property type="match status" value="1"/>
</dbReference>
<dbReference type="Pfam" id="PF13602">
    <property type="entry name" value="ADH_zinc_N_2"/>
    <property type="match status" value="1"/>
</dbReference>
<proteinExistence type="predicted"/>
<name>A0A7S3NQ97_9STRA</name>
<dbReference type="InterPro" id="IPR013154">
    <property type="entry name" value="ADH-like_N"/>
</dbReference>
<evidence type="ECO:0000313" key="2">
    <source>
        <dbReference type="EMBL" id="CAE0372272.1"/>
    </source>
</evidence>
<dbReference type="Pfam" id="PF08240">
    <property type="entry name" value="ADH_N"/>
    <property type="match status" value="1"/>
</dbReference>
<organism evidence="2">
    <name type="scientific">Aureoumbra lagunensis</name>
    <dbReference type="NCBI Taxonomy" id="44058"/>
    <lineage>
        <taxon>Eukaryota</taxon>
        <taxon>Sar</taxon>
        <taxon>Stramenopiles</taxon>
        <taxon>Ochrophyta</taxon>
        <taxon>Pelagophyceae</taxon>
        <taxon>Pelagomonadales</taxon>
        <taxon>Aureoumbra</taxon>
    </lineage>
</organism>
<dbReference type="InterPro" id="IPR011032">
    <property type="entry name" value="GroES-like_sf"/>
</dbReference>
<dbReference type="SMART" id="SM00829">
    <property type="entry name" value="PKS_ER"/>
    <property type="match status" value="1"/>
</dbReference>
<dbReference type="Gene3D" id="3.90.180.10">
    <property type="entry name" value="Medium-chain alcohol dehydrogenases, catalytic domain"/>
    <property type="match status" value="1"/>
</dbReference>
<dbReference type="SUPFAM" id="SSF51735">
    <property type="entry name" value="NAD(P)-binding Rossmann-fold domains"/>
    <property type="match status" value="1"/>
</dbReference>
<dbReference type="GO" id="GO:0016491">
    <property type="term" value="F:oxidoreductase activity"/>
    <property type="evidence" value="ECO:0007669"/>
    <property type="project" value="InterPro"/>
</dbReference>
<reference evidence="2" key="1">
    <citation type="submission" date="2021-01" db="EMBL/GenBank/DDBJ databases">
        <authorList>
            <person name="Corre E."/>
            <person name="Pelletier E."/>
            <person name="Niang G."/>
            <person name="Scheremetjew M."/>
            <person name="Finn R."/>
            <person name="Kale V."/>
            <person name="Holt S."/>
            <person name="Cochrane G."/>
            <person name="Meng A."/>
            <person name="Brown T."/>
            <person name="Cohen L."/>
        </authorList>
    </citation>
    <scope>NUCLEOTIDE SEQUENCE</scope>
    <source>
        <strain evidence="2">CCMP1510</strain>
    </source>
</reference>